<dbReference type="EMBL" id="JBHUMM010000008">
    <property type="protein sequence ID" value="MFD2671064.1"/>
    <property type="molecule type" value="Genomic_DNA"/>
</dbReference>
<keyword evidence="8" id="KW-0418">Kinase</keyword>
<dbReference type="SUPFAM" id="SSF158472">
    <property type="entry name" value="HAMP domain-like"/>
    <property type="match status" value="1"/>
</dbReference>
<evidence type="ECO:0000313" key="15">
    <source>
        <dbReference type="Proteomes" id="UP001597497"/>
    </source>
</evidence>
<reference evidence="15" key="1">
    <citation type="journal article" date="2019" name="Int. J. Syst. Evol. Microbiol.">
        <title>The Global Catalogue of Microorganisms (GCM) 10K type strain sequencing project: providing services to taxonomists for standard genome sequencing and annotation.</title>
        <authorList>
            <consortium name="The Broad Institute Genomics Platform"/>
            <consortium name="The Broad Institute Genome Sequencing Center for Infectious Disease"/>
            <person name="Wu L."/>
            <person name="Ma J."/>
        </authorList>
    </citation>
    <scope>NUCLEOTIDE SEQUENCE [LARGE SCALE GENOMIC DNA]</scope>
    <source>
        <strain evidence="15">KCTC 33676</strain>
    </source>
</reference>
<evidence type="ECO:0000256" key="7">
    <source>
        <dbReference type="ARBA" id="ARBA00022741"/>
    </source>
</evidence>
<dbReference type="InterPro" id="IPR005467">
    <property type="entry name" value="His_kinase_dom"/>
</dbReference>
<dbReference type="InterPro" id="IPR004358">
    <property type="entry name" value="Sig_transdc_His_kin-like_C"/>
</dbReference>
<keyword evidence="10" id="KW-0902">Two-component regulatory system</keyword>
<evidence type="ECO:0000256" key="9">
    <source>
        <dbReference type="ARBA" id="ARBA00022840"/>
    </source>
</evidence>
<dbReference type="Gene3D" id="3.30.565.10">
    <property type="entry name" value="Histidine kinase-like ATPase, C-terminal domain"/>
    <property type="match status" value="1"/>
</dbReference>
<dbReference type="SUPFAM" id="SSF55874">
    <property type="entry name" value="ATPase domain of HSP90 chaperone/DNA topoisomerase II/histidine kinase"/>
    <property type="match status" value="1"/>
</dbReference>
<dbReference type="PANTHER" id="PTHR43711:SF1">
    <property type="entry name" value="HISTIDINE KINASE 1"/>
    <property type="match status" value="1"/>
</dbReference>
<dbReference type="RefSeq" id="WP_379928495.1">
    <property type="nucleotide sequence ID" value="NZ_JBHUMM010000008.1"/>
</dbReference>
<dbReference type="Pfam" id="PF02518">
    <property type="entry name" value="HATPase_c"/>
    <property type="match status" value="1"/>
</dbReference>
<evidence type="ECO:0000259" key="13">
    <source>
        <dbReference type="PROSITE" id="PS50885"/>
    </source>
</evidence>
<proteinExistence type="predicted"/>
<dbReference type="CDD" id="cd00082">
    <property type="entry name" value="HisKA"/>
    <property type="match status" value="1"/>
</dbReference>
<evidence type="ECO:0000256" key="6">
    <source>
        <dbReference type="ARBA" id="ARBA00022679"/>
    </source>
</evidence>
<dbReference type="InterPro" id="IPR050736">
    <property type="entry name" value="Sensor_HK_Regulatory"/>
</dbReference>
<dbReference type="PROSITE" id="PS50109">
    <property type="entry name" value="HIS_KIN"/>
    <property type="match status" value="1"/>
</dbReference>
<dbReference type="InterPro" id="IPR036890">
    <property type="entry name" value="HATPase_C_sf"/>
</dbReference>
<dbReference type="InterPro" id="IPR003660">
    <property type="entry name" value="HAMP_dom"/>
</dbReference>
<sequence>MLIQPIREMTIATRKMAKGDFSYFIPNKRKDELGQLTNSFNEMTRDLGHLEEMRHEFVTNVSHEIQSPLTSIRGFAKALREGIITDPEEQKQTLDIIEQESTRLSQLGKHLLQLAELESEQPAHQPRPYALDEQIRRVVNALEPHWREKGHKLEIRLPARLALKGDEQQLEQVWINFLMNAIRYTPPGGQITVTGKAEEQEILIRITDNGIGLSEEDLPHIFERFYKADKSRARQDGGNGLGLAITRRIVLLHGGTIAADSTLGSGTTFTIRLPR</sequence>
<dbReference type="Pfam" id="PF00512">
    <property type="entry name" value="HisKA"/>
    <property type="match status" value="1"/>
</dbReference>
<evidence type="ECO:0000256" key="11">
    <source>
        <dbReference type="ARBA" id="ARBA00023136"/>
    </source>
</evidence>
<comment type="catalytic activity">
    <reaction evidence="1">
        <text>ATP + protein L-histidine = ADP + protein N-phospho-L-histidine.</text>
        <dbReference type="EC" id="2.7.13.3"/>
    </reaction>
</comment>
<dbReference type="CDD" id="cd06225">
    <property type="entry name" value="HAMP"/>
    <property type="match status" value="1"/>
</dbReference>
<dbReference type="Gene3D" id="1.10.287.130">
    <property type="match status" value="1"/>
</dbReference>
<dbReference type="EC" id="2.7.13.3" evidence="3"/>
<keyword evidence="9 14" id="KW-0067">ATP-binding</keyword>
<dbReference type="SUPFAM" id="SSF47384">
    <property type="entry name" value="Homodimeric domain of signal transducing histidine kinase"/>
    <property type="match status" value="1"/>
</dbReference>
<feature type="domain" description="Histidine kinase" evidence="12">
    <location>
        <begin position="60"/>
        <end position="275"/>
    </location>
</feature>
<dbReference type="Gene3D" id="1.10.8.500">
    <property type="entry name" value="HAMP domain in histidine kinase"/>
    <property type="match status" value="1"/>
</dbReference>
<dbReference type="CDD" id="cd00075">
    <property type="entry name" value="HATPase"/>
    <property type="match status" value="1"/>
</dbReference>
<evidence type="ECO:0000256" key="5">
    <source>
        <dbReference type="ARBA" id="ARBA00022553"/>
    </source>
</evidence>
<dbReference type="PANTHER" id="PTHR43711">
    <property type="entry name" value="TWO-COMPONENT HISTIDINE KINASE"/>
    <property type="match status" value="1"/>
</dbReference>
<dbReference type="InterPro" id="IPR003594">
    <property type="entry name" value="HATPase_dom"/>
</dbReference>
<evidence type="ECO:0000256" key="4">
    <source>
        <dbReference type="ARBA" id="ARBA00022475"/>
    </source>
</evidence>
<dbReference type="SMART" id="SM00387">
    <property type="entry name" value="HATPase_c"/>
    <property type="match status" value="1"/>
</dbReference>
<dbReference type="GO" id="GO:0005524">
    <property type="term" value="F:ATP binding"/>
    <property type="evidence" value="ECO:0007669"/>
    <property type="project" value="UniProtKB-KW"/>
</dbReference>
<accession>A0ABW5R8Z3</accession>
<evidence type="ECO:0000256" key="3">
    <source>
        <dbReference type="ARBA" id="ARBA00012438"/>
    </source>
</evidence>
<keyword evidence="4" id="KW-1003">Cell membrane</keyword>
<dbReference type="SMART" id="SM00304">
    <property type="entry name" value="HAMP"/>
    <property type="match status" value="1"/>
</dbReference>
<dbReference type="Pfam" id="PF00672">
    <property type="entry name" value="HAMP"/>
    <property type="match status" value="1"/>
</dbReference>
<evidence type="ECO:0000313" key="14">
    <source>
        <dbReference type="EMBL" id="MFD2671064.1"/>
    </source>
</evidence>
<dbReference type="InterPro" id="IPR003661">
    <property type="entry name" value="HisK_dim/P_dom"/>
</dbReference>
<evidence type="ECO:0000256" key="8">
    <source>
        <dbReference type="ARBA" id="ARBA00022777"/>
    </source>
</evidence>
<keyword evidence="6" id="KW-0808">Transferase</keyword>
<dbReference type="PROSITE" id="PS50885">
    <property type="entry name" value="HAMP"/>
    <property type="match status" value="1"/>
</dbReference>
<evidence type="ECO:0000256" key="10">
    <source>
        <dbReference type="ARBA" id="ARBA00023012"/>
    </source>
</evidence>
<evidence type="ECO:0000256" key="1">
    <source>
        <dbReference type="ARBA" id="ARBA00000085"/>
    </source>
</evidence>
<feature type="domain" description="HAMP" evidence="13">
    <location>
        <begin position="2"/>
        <end position="52"/>
    </location>
</feature>
<gene>
    <name evidence="14" type="ORF">ACFSUC_05545</name>
</gene>
<keyword evidence="11" id="KW-0472">Membrane</keyword>
<comment type="caution">
    <text evidence="14">The sequence shown here is derived from an EMBL/GenBank/DDBJ whole genome shotgun (WGS) entry which is preliminary data.</text>
</comment>
<protein>
    <recommendedName>
        <fullName evidence="3">histidine kinase</fullName>
        <ecNumber evidence="3">2.7.13.3</ecNumber>
    </recommendedName>
</protein>
<keyword evidence="15" id="KW-1185">Reference proteome</keyword>
<dbReference type="PRINTS" id="PR00344">
    <property type="entry name" value="BCTRLSENSOR"/>
</dbReference>
<name>A0ABW5R8Z3_9BACL</name>
<organism evidence="14 15">
    <name type="scientific">Marinicrinis sediminis</name>
    <dbReference type="NCBI Taxonomy" id="1652465"/>
    <lineage>
        <taxon>Bacteria</taxon>
        <taxon>Bacillati</taxon>
        <taxon>Bacillota</taxon>
        <taxon>Bacilli</taxon>
        <taxon>Bacillales</taxon>
        <taxon>Paenibacillaceae</taxon>
    </lineage>
</organism>
<keyword evidence="5" id="KW-0597">Phosphoprotein</keyword>
<dbReference type="InterPro" id="IPR036097">
    <property type="entry name" value="HisK_dim/P_sf"/>
</dbReference>
<dbReference type="SMART" id="SM00388">
    <property type="entry name" value="HisKA"/>
    <property type="match status" value="1"/>
</dbReference>
<dbReference type="Proteomes" id="UP001597497">
    <property type="component" value="Unassembled WGS sequence"/>
</dbReference>
<evidence type="ECO:0000256" key="2">
    <source>
        <dbReference type="ARBA" id="ARBA00004651"/>
    </source>
</evidence>
<comment type="subcellular location">
    <subcellularLocation>
        <location evidence="2">Cell membrane</location>
        <topology evidence="2">Multi-pass membrane protein</topology>
    </subcellularLocation>
</comment>
<evidence type="ECO:0000259" key="12">
    <source>
        <dbReference type="PROSITE" id="PS50109"/>
    </source>
</evidence>
<keyword evidence="7" id="KW-0547">Nucleotide-binding</keyword>